<feature type="transmembrane region" description="Helical" evidence="1">
    <location>
        <begin position="33"/>
        <end position="50"/>
    </location>
</feature>
<feature type="transmembrane region" description="Helical" evidence="1">
    <location>
        <begin position="56"/>
        <end position="75"/>
    </location>
</feature>
<dbReference type="Pfam" id="PF06127">
    <property type="entry name" value="Mpo1-like"/>
    <property type="match status" value="1"/>
</dbReference>
<organism evidence="2 3">
    <name type="scientific">Pandoraea iniqua</name>
    <dbReference type="NCBI Taxonomy" id="2508288"/>
    <lineage>
        <taxon>Bacteria</taxon>
        <taxon>Pseudomonadati</taxon>
        <taxon>Pseudomonadota</taxon>
        <taxon>Betaproteobacteria</taxon>
        <taxon>Burkholderiales</taxon>
        <taxon>Burkholderiaceae</taxon>
        <taxon>Pandoraea</taxon>
    </lineage>
</organism>
<sequence>MRDSHDTAPAFQRFADFYPFYLGEHRNATCRRLHFVGSWGVIACVLVFAFTGNVWWLPAAVVCGYAFAWVGHFFFEKNRPATFRHPLYSLLGDWVMFRDICLGRIKL</sequence>
<keyword evidence="1" id="KW-0812">Transmembrane</keyword>
<dbReference type="PANTHER" id="PTHR34205:SF2">
    <property type="entry name" value="DUF962 DOMAIN-CONTAINING PROTEIN"/>
    <property type="match status" value="1"/>
</dbReference>
<accession>A0A5E4VR25</accession>
<dbReference type="InterPro" id="IPR009305">
    <property type="entry name" value="Mpo1-like"/>
</dbReference>
<dbReference type="AlphaFoldDB" id="A0A5E4VR25"/>
<keyword evidence="3" id="KW-1185">Reference proteome</keyword>
<protein>
    <submittedName>
        <fullName evidence="2">Membrane protein</fullName>
    </submittedName>
</protein>
<keyword evidence="1" id="KW-0472">Membrane</keyword>
<evidence type="ECO:0000256" key="1">
    <source>
        <dbReference type="SAM" id="Phobius"/>
    </source>
</evidence>
<evidence type="ECO:0000313" key="2">
    <source>
        <dbReference type="EMBL" id="VVE13490.1"/>
    </source>
</evidence>
<keyword evidence="1" id="KW-1133">Transmembrane helix</keyword>
<proteinExistence type="predicted"/>
<name>A0A5E4VR25_9BURK</name>
<dbReference type="EMBL" id="CABPSI010000003">
    <property type="protein sequence ID" value="VVE13490.1"/>
    <property type="molecule type" value="Genomic_DNA"/>
</dbReference>
<reference evidence="2 3" key="1">
    <citation type="submission" date="2019-08" db="EMBL/GenBank/DDBJ databases">
        <authorList>
            <person name="Peeters C."/>
        </authorList>
    </citation>
    <scope>NUCLEOTIDE SEQUENCE [LARGE SCALE GENOMIC DNA]</scope>
    <source>
        <strain evidence="2 3">LMG 31115</strain>
    </source>
</reference>
<dbReference type="Proteomes" id="UP000333828">
    <property type="component" value="Unassembled WGS sequence"/>
</dbReference>
<dbReference type="RefSeq" id="WP_150684517.1">
    <property type="nucleotide sequence ID" value="NZ_CABPSI010000003.1"/>
</dbReference>
<dbReference type="PANTHER" id="PTHR34205">
    <property type="entry name" value="TRANSMEMBRANE PROTEIN"/>
    <property type="match status" value="1"/>
</dbReference>
<gene>
    <name evidence="2" type="ORF">PIN31115_02745</name>
</gene>
<evidence type="ECO:0000313" key="3">
    <source>
        <dbReference type="Proteomes" id="UP000333828"/>
    </source>
</evidence>